<evidence type="ECO:0000256" key="2">
    <source>
        <dbReference type="ARBA" id="ARBA00009409"/>
    </source>
</evidence>
<dbReference type="PROSITE" id="PS51068">
    <property type="entry name" value="FPG_CAT"/>
    <property type="match status" value="1"/>
</dbReference>
<dbReference type="InterPro" id="IPR035937">
    <property type="entry name" value="FPG_N"/>
</dbReference>
<dbReference type="Gene3D" id="1.10.8.50">
    <property type="match status" value="1"/>
</dbReference>
<dbReference type="PANTHER" id="PTHR22993">
    <property type="entry name" value="FORMAMIDOPYRIMIDINE-DNA GLYCOSYLASE"/>
    <property type="match status" value="1"/>
</dbReference>
<evidence type="ECO:0000313" key="16">
    <source>
        <dbReference type="EMBL" id="CDR35170.1"/>
    </source>
</evidence>
<keyword evidence="11" id="KW-0511">Multifunctional enzyme</keyword>
<accession>A0A090D339</accession>
<dbReference type="eggNOG" id="COG0266">
    <property type="taxonomic scope" value="Bacteria"/>
</dbReference>
<comment type="catalytic activity">
    <reaction evidence="1">
        <text>Hydrolysis of DNA containing ring-opened 7-methylguanine residues, releasing 2,6-diamino-4-hydroxy-5-(N-methyl)formamidopyrimidine.</text>
        <dbReference type="EC" id="3.2.2.23"/>
    </reaction>
</comment>
<keyword evidence="9" id="KW-0234">DNA repair</keyword>
<keyword evidence="10 16" id="KW-0456">Lyase</keyword>
<dbReference type="RefSeq" id="WP_041018726.1">
    <property type="nucleotide sequence ID" value="NZ_CCEJ010000014.1"/>
</dbReference>
<evidence type="ECO:0000313" key="17">
    <source>
        <dbReference type="Proteomes" id="UP000031552"/>
    </source>
</evidence>
<dbReference type="InterPro" id="IPR010979">
    <property type="entry name" value="Ribosomal_uS13-like_H2TH"/>
</dbReference>
<keyword evidence="3" id="KW-0479">Metal-binding</keyword>
<dbReference type="Proteomes" id="UP000031552">
    <property type="component" value="Unassembled WGS sequence"/>
</dbReference>
<reference evidence="16" key="2">
    <citation type="submission" date="2014-09" db="EMBL/GenBank/DDBJ databases">
        <title>Criblamydia sequanensis harbors a mega-plasmid encoding arsenite resistance.</title>
        <authorList>
            <person name="Bertelli C."/>
            <person name="Goesmann A."/>
            <person name="Greub G."/>
        </authorList>
    </citation>
    <scope>NUCLEOTIDE SEQUENCE [LARGE SCALE GENOMIC DNA]</scope>
    <source>
        <strain evidence="16">CRIB-18</strain>
    </source>
</reference>
<evidence type="ECO:0000256" key="10">
    <source>
        <dbReference type="ARBA" id="ARBA00023239"/>
    </source>
</evidence>
<dbReference type="Pfam" id="PF06831">
    <property type="entry name" value="H2TH"/>
    <property type="match status" value="1"/>
</dbReference>
<dbReference type="Gene3D" id="3.20.190.10">
    <property type="entry name" value="MutM-like, N-terminal"/>
    <property type="match status" value="1"/>
</dbReference>
<dbReference type="SMART" id="SM01232">
    <property type="entry name" value="H2TH"/>
    <property type="match status" value="1"/>
</dbReference>
<keyword evidence="12" id="KW-0326">Glycosidase</keyword>
<evidence type="ECO:0000256" key="7">
    <source>
        <dbReference type="ARBA" id="ARBA00022833"/>
    </source>
</evidence>
<dbReference type="GO" id="GO:0006284">
    <property type="term" value="P:base-excision repair"/>
    <property type="evidence" value="ECO:0007669"/>
    <property type="project" value="InterPro"/>
</dbReference>
<dbReference type="SUPFAM" id="SSF81624">
    <property type="entry name" value="N-terminal domain of MutM-like DNA repair proteins"/>
    <property type="match status" value="1"/>
</dbReference>
<dbReference type="InterPro" id="IPR000214">
    <property type="entry name" value="Znf_DNA_glyclase/AP_lyase"/>
</dbReference>
<evidence type="ECO:0000256" key="3">
    <source>
        <dbReference type="ARBA" id="ARBA00022723"/>
    </source>
</evidence>
<dbReference type="SUPFAM" id="SSF46946">
    <property type="entry name" value="S13-like H2TH domain"/>
    <property type="match status" value="1"/>
</dbReference>
<dbReference type="PANTHER" id="PTHR22993:SF9">
    <property type="entry name" value="FORMAMIDOPYRIMIDINE-DNA GLYCOSYLASE"/>
    <property type="match status" value="1"/>
</dbReference>
<dbReference type="GO" id="GO:0140078">
    <property type="term" value="F:class I DNA-(apurinic or apyrimidinic site) endonuclease activity"/>
    <property type="evidence" value="ECO:0007669"/>
    <property type="project" value="UniProtKB-EC"/>
</dbReference>
<evidence type="ECO:0000256" key="6">
    <source>
        <dbReference type="ARBA" id="ARBA00022801"/>
    </source>
</evidence>
<keyword evidence="5 13" id="KW-0863">Zinc-finger</keyword>
<evidence type="ECO:0000256" key="13">
    <source>
        <dbReference type="PROSITE-ProRule" id="PRU00391"/>
    </source>
</evidence>
<dbReference type="EMBL" id="CCEJ010000014">
    <property type="protein sequence ID" value="CDR35170.1"/>
    <property type="molecule type" value="Genomic_DNA"/>
</dbReference>
<keyword evidence="17" id="KW-1185">Reference proteome</keyword>
<name>A0A090D339_9BACT</name>
<keyword evidence="8" id="KW-0238">DNA-binding</keyword>
<evidence type="ECO:0000256" key="11">
    <source>
        <dbReference type="ARBA" id="ARBA00023268"/>
    </source>
</evidence>
<gene>
    <name evidence="16" type="ORF">CSEC_2364</name>
</gene>
<sequence>MEGPSLLLASEQLQPLLHHKVKKVSGNTKIDKERLLKKEVLSIFSHGKYLYFQFDTFALRVHFMLFGSFEATINKTKVTGDYPRRERPIRLGLEFKIGEVLMYNCSLRFIEEANAIEKCDFSIDTLSRDWDEKKAYKKLLEEPPSLEIGDVLLDQTIFMGVGNIIKNEVLYLCKVLPTTKLSELSPYKLKKIIRSIRTYVFQFYEWRKKFELRKNYKVYRQKVCKSCEGPVIRKKTGLRDRMSYFCEKCQK</sequence>
<comment type="similarity">
    <text evidence="2">Belongs to the FPG family.</text>
</comment>
<dbReference type="AlphaFoldDB" id="A0A090D339"/>
<dbReference type="GO" id="GO:0008534">
    <property type="term" value="F:oxidized purine nucleobase lesion DNA N-glycosylase activity"/>
    <property type="evidence" value="ECO:0007669"/>
    <property type="project" value="UniProtKB-EC"/>
</dbReference>
<keyword evidence="7" id="KW-0862">Zinc</keyword>
<dbReference type="GO" id="GO:0003684">
    <property type="term" value="F:damaged DNA binding"/>
    <property type="evidence" value="ECO:0007669"/>
    <property type="project" value="InterPro"/>
</dbReference>
<keyword evidence="6" id="KW-0378">Hydrolase</keyword>
<evidence type="ECO:0000256" key="1">
    <source>
        <dbReference type="ARBA" id="ARBA00001668"/>
    </source>
</evidence>
<feature type="domain" description="Formamidopyrimidine-DNA glycosylase catalytic" evidence="15">
    <location>
        <begin position="1"/>
        <end position="92"/>
    </location>
</feature>
<dbReference type="InterPro" id="IPR015886">
    <property type="entry name" value="H2TH_FPG"/>
</dbReference>
<dbReference type="PROSITE" id="PS51066">
    <property type="entry name" value="ZF_FPG_2"/>
    <property type="match status" value="1"/>
</dbReference>
<dbReference type="SMART" id="SM00898">
    <property type="entry name" value="Fapy_DNA_glyco"/>
    <property type="match status" value="1"/>
</dbReference>
<evidence type="ECO:0000259" key="15">
    <source>
        <dbReference type="PROSITE" id="PS51068"/>
    </source>
</evidence>
<dbReference type="GO" id="GO:0008270">
    <property type="term" value="F:zinc ion binding"/>
    <property type="evidence" value="ECO:0007669"/>
    <property type="project" value="UniProtKB-KW"/>
</dbReference>
<evidence type="ECO:0000259" key="14">
    <source>
        <dbReference type="PROSITE" id="PS51066"/>
    </source>
</evidence>
<comment type="caution">
    <text evidence="16">The sequence shown here is derived from an EMBL/GenBank/DDBJ whole genome shotgun (WGS) entry which is preliminary data.</text>
</comment>
<proteinExistence type="inferred from homology"/>
<evidence type="ECO:0000256" key="9">
    <source>
        <dbReference type="ARBA" id="ARBA00023204"/>
    </source>
</evidence>
<evidence type="ECO:0000256" key="8">
    <source>
        <dbReference type="ARBA" id="ARBA00023125"/>
    </source>
</evidence>
<evidence type="ECO:0000256" key="12">
    <source>
        <dbReference type="ARBA" id="ARBA00023295"/>
    </source>
</evidence>
<evidence type="ECO:0000256" key="5">
    <source>
        <dbReference type="ARBA" id="ARBA00022771"/>
    </source>
</evidence>
<dbReference type="EC" id="4.2.99.18" evidence="16"/>
<feature type="domain" description="FPG-type" evidence="14">
    <location>
        <begin position="217"/>
        <end position="251"/>
    </location>
</feature>
<evidence type="ECO:0000256" key="4">
    <source>
        <dbReference type="ARBA" id="ARBA00022763"/>
    </source>
</evidence>
<dbReference type="STRING" id="1437425.CSEC_2364"/>
<reference evidence="16" key="1">
    <citation type="submission" date="2013-12" db="EMBL/GenBank/DDBJ databases">
        <authorList>
            <person name="Linke B."/>
        </authorList>
    </citation>
    <scope>NUCLEOTIDE SEQUENCE [LARGE SCALE GENOMIC DNA]</scope>
    <source>
        <strain evidence="16">CRIB-18</strain>
    </source>
</reference>
<protein>
    <submittedName>
        <fullName evidence="16">Formamidopyrimidine-DNA glycosylase</fullName>
        <ecNumber evidence="16">4.2.99.18</ecNumber>
    </submittedName>
</protein>
<dbReference type="OrthoDB" id="9800855at2"/>
<dbReference type="InterPro" id="IPR012319">
    <property type="entry name" value="FPG_cat"/>
</dbReference>
<keyword evidence="4" id="KW-0227">DNA damage</keyword>
<organism evidence="16 17">
    <name type="scientific">Candidatus Criblamydia sequanensis CRIB-18</name>
    <dbReference type="NCBI Taxonomy" id="1437425"/>
    <lineage>
        <taxon>Bacteria</taxon>
        <taxon>Pseudomonadati</taxon>
        <taxon>Chlamydiota</taxon>
        <taxon>Chlamydiia</taxon>
        <taxon>Parachlamydiales</taxon>
        <taxon>Candidatus Criblamydiaceae</taxon>
        <taxon>Candidatus Criblamydia</taxon>
    </lineage>
</organism>